<feature type="domain" description="HAT C-terminal dimerisation" evidence="1">
    <location>
        <begin position="514"/>
        <end position="593"/>
    </location>
</feature>
<evidence type="ECO:0000259" key="1">
    <source>
        <dbReference type="Pfam" id="PF05699"/>
    </source>
</evidence>
<dbReference type="GO" id="GO:0046983">
    <property type="term" value="F:protein dimerization activity"/>
    <property type="evidence" value="ECO:0007669"/>
    <property type="project" value="InterPro"/>
</dbReference>
<protein>
    <submittedName>
        <fullName evidence="3">Zinc finger MYM-type protein 1</fullName>
    </submittedName>
</protein>
<name>A0AA47NVJ0_MERPO</name>
<dbReference type="InterPro" id="IPR025398">
    <property type="entry name" value="DUF4371"/>
</dbReference>
<dbReference type="InterPro" id="IPR012337">
    <property type="entry name" value="RNaseH-like_sf"/>
</dbReference>
<dbReference type="EMBL" id="JAOPHQ010004856">
    <property type="protein sequence ID" value="KAK0137692.1"/>
    <property type="molecule type" value="Genomic_DNA"/>
</dbReference>
<feature type="domain" description="DUF4371" evidence="2">
    <location>
        <begin position="36"/>
        <end position="215"/>
    </location>
</feature>
<sequence length="617" mass="70213">MTTWKELETRLAKGQTIDKLEMALLQAERRRWHDVLTRLVAIIQSLAERNIPLRGSSDMLYQPNNGNFLKEVELMAKFDPVLKEHVANVERGASHTSYLSKDTQNELIDCMGKTIVQHMLKEIKQAKYYSIILDCTPDLSHIEQLSVIVRMVAVDNTDTPTMKEHFMGFLEVESSTGESLSNLILKRLEEFNLPFEDCRGQSYDNGANMKGKTKGVQARLLRENPRALFVPCGAHTLNLVVADAAKSSTDALSYFGYLQRIYVLFSASTQRWTILKHHVKTTVKSWSDTRWESRINSVQAVRFQTAEVRDALLEVREKATDSMVKTEAQSLAEEVGSYRFSICSVVWYDMLAKIHHVSKSLQSVSMQLDVALNFLRTAEASLVSYRSTGFASAQVCARDLCEEMNVDTVLRQKRLRKTKRQFSYESPDEPEGDALKKLEISFFNVIVDASVTSLQERFKLLSDVHDKFGVLVNFPNLLEEDVAKECETLSNTLSHGDHKDVDGRELALEMNNFPVLPKAGMTTITILNYLKEHKLEEVFPNMWVALRIAVTLPVTVASAERSFSKLKLLKTYLRSTMTQERLNGLALMSINQEVSTQITFEETINEFAIRKSRRVKL</sequence>
<dbReference type="PANTHER" id="PTHR45749">
    <property type="match status" value="1"/>
</dbReference>
<evidence type="ECO:0000313" key="4">
    <source>
        <dbReference type="Proteomes" id="UP001174136"/>
    </source>
</evidence>
<accession>A0AA47NVJ0</accession>
<dbReference type="Pfam" id="PF14291">
    <property type="entry name" value="DUF4371"/>
    <property type="match status" value="1"/>
</dbReference>
<evidence type="ECO:0000259" key="2">
    <source>
        <dbReference type="Pfam" id="PF14291"/>
    </source>
</evidence>
<dbReference type="AlphaFoldDB" id="A0AA47NVJ0"/>
<evidence type="ECO:0000313" key="3">
    <source>
        <dbReference type="EMBL" id="KAK0137692.1"/>
    </source>
</evidence>
<dbReference type="SUPFAM" id="SSF53098">
    <property type="entry name" value="Ribonuclease H-like"/>
    <property type="match status" value="1"/>
</dbReference>
<comment type="caution">
    <text evidence="3">The sequence shown here is derived from an EMBL/GenBank/DDBJ whole genome shotgun (WGS) entry which is preliminary data.</text>
</comment>
<dbReference type="PANTHER" id="PTHR45749:SF35">
    <property type="entry name" value="AC-LIKE TRANSPOSASE-RELATED"/>
    <property type="match status" value="1"/>
</dbReference>
<dbReference type="InterPro" id="IPR008906">
    <property type="entry name" value="HATC_C_dom"/>
</dbReference>
<gene>
    <name evidence="3" type="primary">ZMYM1_100</name>
    <name evidence="3" type="ORF">N1851_026102</name>
</gene>
<keyword evidence="4" id="KW-1185">Reference proteome</keyword>
<dbReference type="Proteomes" id="UP001174136">
    <property type="component" value="Unassembled WGS sequence"/>
</dbReference>
<proteinExistence type="predicted"/>
<reference evidence="3" key="1">
    <citation type="journal article" date="2023" name="Front. Mar. Sci.">
        <title>A new Merluccius polli reference genome to investigate the effects of global change in West African waters.</title>
        <authorList>
            <person name="Mateo J.L."/>
            <person name="Blanco-Fernandez C."/>
            <person name="Garcia-Vazquez E."/>
            <person name="Machado-Schiaffino G."/>
        </authorList>
    </citation>
    <scope>NUCLEOTIDE SEQUENCE</scope>
    <source>
        <strain evidence="3">C29</strain>
        <tissue evidence="3">Fin</tissue>
    </source>
</reference>
<organism evidence="3 4">
    <name type="scientific">Merluccius polli</name>
    <name type="common">Benguela hake</name>
    <name type="synonym">Merluccius cadenati</name>
    <dbReference type="NCBI Taxonomy" id="89951"/>
    <lineage>
        <taxon>Eukaryota</taxon>
        <taxon>Metazoa</taxon>
        <taxon>Chordata</taxon>
        <taxon>Craniata</taxon>
        <taxon>Vertebrata</taxon>
        <taxon>Euteleostomi</taxon>
        <taxon>Actinopterygii</taxon>
        <taxon>Neopterygii</taxon>
        <taxon>Teleostei</taxon>
        <taxon>Neoteleostei</taxon>
        <taxon>Acanthomorphata</taxon>
        <taxon>Zeiogadaria</taxon>
        <taxon>Gadariae</taxon>
        <taxon>Gadiformes</taxon>
        <taxon>Gadoidei</taxon>
        <taxon>Merlucciidae</taxon>
        <taxon>Merluccius</taxon>
    </lineage>
</organism>
<dbReference type="Pfam" id="PF05699">
    <property type="entry name" value="Dimer_Tnp_hAT"/>
    <property type="match status" value="1"/>
</dbReference>